<dbReference type="Proteomes" id="UP001497512">
    <property type="component" value="Chromosome 15"/>
</dbReference>
<reference evidence="3" key="1">
    <citation type="submission" date="2024-02" db="EMBL/GenBank/DDBJ databases">
        <authorList>
            <consortium name="ELIXIR-Norway"/>
            <consortium name="Elixir Norway"/>
        </authorList>
    </citation>
    <scope>NUCLEOTIDE SEQUENCE</scope>
</reference>
<name>A0ABP0TW69_9BRYO</name>
<organism evidence="3 4">
    <name type="scientific">Sphagnum troendelagicum</name>
    <dbReference type="NCBI Taxonomy" id="128251"/>
    <lineage>
        <taxon>Eukaryota</taxon>
        <taxon>Viridiplantae</taxon>
        <taxon>Streptophyta</taxon>
        <taxon>Embryophyta</taxon>
        <taxon>Bryophyta</taxon>
        <taxon>Sphagnophytina</taxon>
        <taxon>Sphagnopsida</taxon>
        <taxon>Sphagnales</taxon>
        <taxon>Sphagnaceae</taxon>
        <taxon>Sphagnum</taxon>
    </lineage>
</organism>
<sequence>MVLSILQQQKHDYGDDPSQMQMSETRGKKNTHTPIDRFIVLGIRNLCLFVWGFGFFEVFGEGVDLVAAATTTTLLCMYYCCCCCCCCCTPPNNRQHFLLQNL</sequence>
<dbReference type="EMBL" id="OZ019907">
    <property type="protein sequence ID" value="CAK9205995.1"/>
    <property type="molecule type" value="Genomic_DNA"/>
</dbReference>
<accession>A0ABP0TW69</accession>
<evidence type="ECO:0000256" key="1">
    <source>
        <dbReference type="SAM" id="MobiDB-lite"/>
    </source>
</evidence>
<keyword evidence="2" id="KW-1133">Transmembrane helix</keyword>
<protein>
    <submittedName>
        <fullName evidence="3">Uncharacterized protein</fullName>
    </submittedName>
</protein>
<feature type="transmembrane region" description="Helical" evidence="2">
    <location>
        <begin position="65"/>
        <end position="88"/>
    </location>
</feature>
<keyword evidence="4" id="KW-1185">Reference proteome</keyword>
<feature type="region of interest" description="Disordered" evidence="1">
    <location>
        <begin position="1"/>
        <end position="30"/>
    </location>
</feature>
<proteinExistence type="predicted"/>
<keyword evidence="2" id="KW-0472">Membrane</keyword>
<gene>
    <name evidence="3" type="ORF">CSSPTR1EN2_LOCUS8127</name>
</gene>
<keyword evidence="2" id="KW-0812">Transmembrane</keyword>
<evidence type="ECO:0000313" key="3">
    <source>
        <dbReference type="EMBL" id="CAK9205995.1"/>
    </source>
</evidence>
<evidence type="ECO:0000313" key="4">
    <source>
        <dbReference type="Proteomes" id="UP001497512"/>
    </source>
</evidence>
<evidence type="ECO:0000256" key="2">
    <source>
        <dbReference type="SAM" id="Phobius"/>
    </source>
</evidence>
<feature type="transmembrane region" description="Helical" evidence="2">
    <location>
        <begin position="38"/>
        <end position="59"/>
    </location>
</feature>